<feature type="compositionally biased region" description="Basic and acidic residues" evidence="1">
    <location>
        <begin position="712"/>
        <end position="721"/>
    </location>
</feature>
<proteinExistence type="predicted"/>
<feature type="compositionally biased region" description="Basic and acidic residues" evidence="1">
    <location>
        <begin position="661"/>
        <end position="670"/>
    </location>
</feature>
<evidence type="ECO:0000313" key="2">
    <source>
        <dbReference type="EMBL" id="GAC96467.1"/>
    </source>
</evidence>
<dbReference type="GeneID" id="24109333"/>
<dbReference type="EMBL" id="DF238801">
    <property type="protein sequence ID" value="GAC96467.1"/>
    <property type="molecule type" value="Genomic_DNA"/>
</dbReference>
<feature type="region of interest" description="Disordered" evidence="1">
    <location>
        <begin position="642"/>
        <end position="670"/>
    </location>
</feature>
<evidence type="ECO:0000313" key="3">
    <source>
        <dbReference type="Proteomes" id="UP000014071"/>
    </source>
</evidence>
<dbReference type="AlphaFoldDB" id="R9P5F8"/>
<feature type="region of interest" description="Disordered" evidence="1">
    <location>
        <begin position="425"/>
        <end position="456"/>
    </location>
</feature>
<protein>
    <submittedName>
        <fullName evidence="2">Uncharacterized protein</fullName>
    </submittedName>
</protein>
<sequence>MDEDLLKATDALCLSPHRDRLRGSAFSRHICRGRDKHVKNSDSNHFPEPSSDADVDDISPSIAHNGAPLPTYFSMPRGVKRPRRGSEDATSHIDASSSPSKVARHNVGSNACEPILISDSDDDRPLIDGQRAVEEALEDSPTASHRQKLASLYTYHSPTKARAVVKPRPGPTVKSEIRKSELSTEEPSTVLSSSRACFSTPSKTESSTSTLLAKSPLPLPIAKDPKKAKRRKRETLQLKKTLQDAKERDIVPLELDRVSAAGFRLILRCSFCAGAFAKSTSAKAKQEHMSLCAPLQGIVRSQAAVDTISSDISNLLRRDEQDKKKAADERTVLQDVMHDADIIMHEGRASQIATSTKKRGRDKVVTKKRITRVAKPTVLVVGDHSSKISPVAHSAGHNLLPARKAMLAARDFTTKMLGSAISFLIDPSESGESEDPKPKSDPDSRPVELMSGVDVLATPRKNRIRRELFAHNADGTSNRADQLPAVNAEQVFASMASVSPEKSPVKALQKSRQRQLSKDQDLSLQFDGTRTSPASPSPPQTQPFAPSKLAQRQQARCGKARDQLFGAETTTRSLLDLMQEAKAGDSDSSKRKADELDQTFYNDAVKRSRKDEENRDPTFEARSASSKRTRGMKFGSILIGASEGQDMDLDDHSITSPSPLPEKDSPGRGKLQDQMLVEAAQVLAHESASTDDIDPQVSSDLQQKVSIVRSDQEELATRHCDDEADLAANADSLEEDVNNDDDDSQSFLDLLEPLDIINESDFPQTQHLSDPSSDDMDDADSGSMAIKNRRMLVASGGASMTIEPRRKAPRAASLAGFPASSPSDMPPNGDTKALPSNEARESSVSNSDPDLVLITDDSCTSSPQP</sequence>
<feature type="region of interest" description="Disordered" evidence="1">
    <location>
        <begin position="496"/>
        <end position="564"/>
    </location>
</feature>
<feature type="region of interest" description="Disordered" evidence="1">
    <location>
        <begin position="36"/>
        <end position="107"/>
    </location>
</feature>
<feature type="compositionally biased region" description="Low complexity" evidence="1">
    <location>
        <begin position="199"/>
        <end position="210"/>
    </location>
</feature>
<feature type="compositionally biased region" description="Basic and acidic residues" evidence="1">
    <location>
        <begin position="434"/>
        <end position="446"/>
    </location>
</feature>
<name>R9P5F8_PSEHS</name>
<gene>
    <name evidence="2" type="ORF">PHSY_004047</name>
</gene>
<feature type="compositionally biased region" description="Basic and acidic residues" evidence="1">
    <location>
        <begin position="606"/>
        <end position="619"/>
    </location>
</feature>
<keyword evidence="3" id="KW-1185">Reference proteome</keyword>
<reference evidence="3" key="1">
    <citation type="journal article" date="2013" name="Genome Announc.">
        <title>Draft genome sequence of the basidiomycetous yeast-like fungus Pseudozyma hubeiensis SY62, which produces an abundant amount of the biosurfactant mannosylerythritol lipids.</title>
        <authorList>
            <person name="Konishi M."/>
            <person name="Hatada Y."/>
            <person name="Horiuchi J."/>
        </authorList>
    </citation>
    <scope>NUCLEOTIDE SEQUENCE [LARGE SCALE GENOMIC DNA]</scope>
    <source>
        <strain evidence="3">SY62</strain>
    </source>
</reference>
<dbReference type="RefSeq" id="XP_012190054.1">
    <property type="nucleotide sequence ID" value="XM_012334664.1"/>
</dbReference>
<feature type="region of interest" description="Disordered" evidence="1">
    <location>
        <begin position="161"/>
        <end position="211"/>
    </location>
</feature>
<dbReference type="HOGENOM" id="CLU_330983_0_0_1"/>
<evidence type="ECO:0000256" key="1">
    <source>
        <dbReference type="SAM" id="MobiDB-lite"/>
    </source>
</evidence>
<dbReference type="eggNOG" id="ENOG502R282">
    <property type="taxonomic scope" value="Eukaryota"/>
</dbReference>
<dbReference type="OrthoDB" id="2550115at2759"/>
<dbReference type="Proteomes" id="UP000014071">
    <property type="component" value="Unassembled WGS sequence"/>
</dbReference>
<accession>R9P5F8</accession>
<feature type="region of interest" description="Disordered" evidence="1">
    <location>
        <begin position="712"/>
        <end position="865"/>
    </location>
</feature>
<feature type="compositionally biased region" description="Polar residues" evidence="1">
    <location>
        <begin position="185"/>
        <end position="197"/>
    </location>
</feature>
<feature type="compositionally biased region" description="Acidic residues" evidence="1">
    <location>
        <begin position="732"/>
        <end position="744"/>
    </location>
</feature>
<feature type="region of interest" description="Disordered" evidence="1">
    <location>
        <begin position="606"/>
        <end position="627"/>
    </location>
</feature>
<organism evidence="2 3">
    <name type="scientific">Pseudozyma hubeiensis (strain SY62)</name>
    <name type="common">Yeast</name>
    <dbReference type="NCBI Taxonomy" id="1305764"/>
    <lineage>
        <taxon>Eukaryota</taxon>
        <taxon>Fungi</taxon>
        <taxon>Dikarya</taxon>
        <taxon>Basidiomycota</taxon>
        <taxon>Ustilaginomycotina</taxon>
        <taxon>Ustilaginomycetes</taxon>
        <taxon>Ustilaginales</taxon>
        <taxon>Ustilaginaceae</taxon>
        <taxon>Pseudozyma</taxon>
    </lineage>
</organism>